<dbReference type="AlphaFoldDB" id="A0A2P5TN49"/>
<feature type="compositionally biased region" description="Polar residues" evidence="1">
    <location>
        <begin position="37"/>
        <end position="49"/>
    </location>
</feature>
<name>A0A2P5TN49_9GAMM</name>
<protein>
    <submittedName>
        <fullName evidence="2">Uncharacterized protein</fullName>
    </submittedName>
</protein>
<comment type="caution">
    <text evidence="2">The sequence shown here is derived from an EMBL/GenBank/DDBJ whole genome shotgun (WGS) entry which is preliminary data.</text>
</comment>
<feature type="region of interest" description="Disordered" evidence="1">
    <location>
        <begin position="17"/>
        <end position="57"/>
    </location>
</feature>
<organism evidence="2 3">
    <name type="scientific">Oceanisphaera arctica</name>
    <dbReference type="NCBI Taxonomy" id="641510"/>
    <lineage>
        <taxon>Bacteria</taxon>
        <taxon>Pseudomonadati</taxon>
        <taxon>Pseudomonadota</taxon>
        <taxon>Gammaproteobacteria</taxon>
        <taxon>Aeromonadales</taxon>
        <taxon>Aeromonadaceae</taxon>
        <taxon>Oceanisphaera</taxon>
    </lineage>
</organism>
<evidence type="ECO:0000313" key="3">
    <source>
        <dbReference type="Proteomes" id="UP000242231"/>
    </source>
</evidence>
<proteinExistence type="predicted"/>
<dbReference type="EMBL" id="MPZM01000010">
    <property type="protein sequence ID" value="PPL16977.1"/>
    <property type="molecule type" value="Genomic_DNA"/>
</dbReference>
<dbReference type="Proteomes" id="UP000242231">
    <property type="component" value="Unassembled WGS sequence"/>
</dbReference>
<evidence type="ECO:0000313" key="2">
    <source>
        <dbReference type="EMBL" id="PPL16977.1"/>
    </source>
</evidence>
<feature type="compositionally biased region" description="Basic and acidic residues" evidence="1">
    <location>
        <begin position="22"/>
        <end position="33"/>
    </location>
</feature>
<reference evidence="3" key="1">
    <citation type="submission" date="2016-11" db="EMBL/GenBank/DDBJ databases">
        <authorList>
            <person name="Sisinthy S."/>
            <person name="Ara S."/>
            <person name="Gundlapally S.R."/>
        </authorList>
    </citation>
    <scope>NUCLEOTIDE SEQUENCE [LARGE SCALE GENOMIC DNA]</scope>
    <source>
        <strain evidence="3">V1-41</strain>
    </source>
</reference>
<gene>
    <name evidence="2" type="ORF">UN63_06525</name>
</gene>
<evidence type="ECO:0000256" key="1">
    <source>
        <dbReference type="SAM" id="MobiDB-lite"/>
    </source>
</evidence>
<keyword evidence="3" id="KW-1185">Reference proteome</keyword>
<sequence length="150" mass="16120">MLVISRRHSRAVHLAALPCGTRTREHGRQHSKPDPTASASHRQATNPKQKGTPEGAPLYGYAEARSLAIYENFLAGCCCYSLPVGAGAMLAAEVDAAPWLALANSNTDTQNGRTGKGWPQMLLPTQEPRKSAEIRASVSPWSGDLTARRT</sequence>
<feature type="region of interest" description="Disordered" evidence="1">
    <location>
        <begin position="127"/>
        <end position="150"/>
    </location>
</feature>
<accession>A0A2P5TN49</accession>